<feature type="compositionally biased region" description="Basic and acidic residues" evidence="1">
    <location>
        <begin position="159"/>
        <end position="170"/>
    </location>
</feature>
<reference evidence="2 3" key="1">
    <citation type="submission" date="2021-02" db="EMBL/GenBank/DDBJ databases">
        <title>Brevundimonas sp. CS1 genome sequence.</title>
        <authorList>
            <person name="Lee K."/>
            <person name="Choi Y.-J."/>
            <person name="Son H.-R."/>
        </authorList>
    </citation>
    <scope>NUCLEOTIDE SEQUENCE [LARGE SCALE GENOMIC DNA]</scope>
    <source>
        <strain evidence="2 3">CS1</strain>
    </source>
</reference>
<dbReference type="RefSeq" id="WP_205682533.1">
    <property type="nucleotide sequence ID" value="NZ_CP070968.1"/>
</dbReference>
<feature type="region of interest" description="Disordered" evidence="1">
    <location>
        <begin position="149"/>
        <end position="180"/>
    </location>
</feature>
<dbReference type="Proteomes" id="UP000662957">
    <property type="component" value="Chromosome"/>
</dbReference>
<evidence type="ECO:0000256" key="1">
    <source>
        <dbReference type="SAM" id="MobiDB-lite"/>
    </source>
</evidence>
<sequence>MPNILSVQGVWRYDAKHLNRAWLDVVPPLLGSVQGVRLVEITGRLIEMKRALTLLTDEQVFEGWAVSRKIGEELQPGLAVITNWRIIFLDPTAGMSAIPISREVRVTRLTPTTLIIQAWHDQMILEFEGPSPLATVKALLKQSPGWASIGPGRESAGSAEEHGRWRDRMADGGVTVQPVP</sequence>
<evidence type="ECO:0000313" key="3">
    <source>
        <dbReference type="Proteomes" id="UP000662957"/>
    </source>
</evidence>
<dbReference type="EMBL" id="CP070968">
    <property type="protein sequence ID" value="QSF55153.1"/>
    <property type="molecule type" value="Genomic_DNA"/>
</dbReference>
<protein>
    <submittedName>
        <fullName evidence="2">Uncharacterized protein</fullName>
    </submittedName>
</protein>
<proteinExistence type="predicted"/>
<accession>A0ABX7LXC5</accession>
<organism evidence="2 3">
    <name type="scientific">Brevundimonas fontaquae</name>
    <dbReference type="NCBI Taxonomy" id="2813778"/>
    <lineage>
        <taxon>Bacteria</taxon>
        <taxon>Pseudomonadati</taxon>
        <taxon>Pseudomonadota</taxon>
        <taxon>Alphaproteobacteria</taxon>
        <taxon>Caulobacterales</taxon>
        <taxon>Caulobacteraceae</taxon>
        <taxon>Brevundimonas</taxon>
    </lineage>
</organism>
<name>A0ABX7LXC5_9CAUL</name>
<keyword evidence="3" id="KW-1185">Reference proteome</keyword>
<gene>
    <name evidence="2" type="ORF">JX001_04945</name>
</gene>
<evidence type="ECO:0000313" key="2">
    <source>
        <dbReference type="EMBL" id="QSF55153.1"/>
    </source>
</evidence>